<reference evidence="2 3" key="1">
    <citation type="journal article" date="2020" name="BMC Genomics">
        <title>Intraspecific diversification of the crop wild relative Brassica cretica Lam. using demographic model selection.</title>
        <authorList>
            <person name="Kioukis A."/>
            <person name="Michalopoulou V.A."/>
            <person name="Briers L."/>
            <person name="Pirintsos S."/>
            <person name="Studholme D.J."/>
            <person name="Pavlidis P."/>
            <person name="Sarris P.F."/>
        </authorList>
    </citation>
    <scope>NUCLEOTIDE SEQUENCE [LARGE SCALE GENOMIC DNA]</scope>
    <source>
        <strain evidence="3">cv. PFS-1207/04</strain>
    </source>
</reference>
<evidence type="ECO:0000313" key="3">
    <source>
        <dbReference type="Proteomes" id="UP000266723"/>
    </source>
</evidence>
<proteinExistence type="predicted"/>
<dbReference type="Proteomes" id="UP000266723">
    <property type="component" value="Unassembled WGS sequence"/>
</dbReference>
<feature type="region of interest" description="Disordered" evidence="1">
    <location>
        <begin position="47"/>
        <end position="85"/>
    </location>
</feature>
<organism evidence="2 3">
    <name type="scientific">Brassica cretica</name>
    <name type="common">Mustard</name>
    <dbReference type="NCBI Taxonomy" id="69181"/>
    <lineage>
        <taxon>Eukaryota</taxon>
        <taxon>Viridiplantae</taxon>
        <taxon>Streptophyta</taxon>
        <taxon>Embryophyta</taxon>
        <taxon>Tracheophyta</taxon>
        <taxon>Spermatophyta</taxon>
        <taxon>Magnoliopsida</taxon>
        <taxon>eudicotyledons</taxon>
        <taxon>Gunneridae</taxon>
        <taxon>Pentapetalae</taxon>
        <taxon>rosids</taxon>
        <taxon>malvids</taxon>
        <taxon>Brassicales</taxon>
        <taxon>Brassicaceae</taxon>
        <taxon>Brassiceae</taxon>
        <taxon>Brassica</taxon>
    </lineage>
</organism>
<accession>A0ABQ7DD23</accession>
<dbReference type="EMBL" id="QGKV02000649">
    <property type="protein sequence ID" value="KAF3575898.1"/>
    <property type="molecule type" value="Genomic_DNA"/>
</dbReference>
<protein>
    <submittedName>
        <fullName evidence="2">Uncharacterized protein</fullName>
    </submittedName>
</protein>
<sequence>MCVSLRGRNGTGGKRLLIYDELKQTAYSLGAQAESRLVISIGRSLARRRRRNQANVGRDEREGKTDKADLGFRTPRDLLNPLLGL</sequence>
<gene>
    <name evidence="2" type="ORF">DY000_02033765</name>
</gene>
<feature type="compositionally biased region" description="Basic and acidic residues" evidence="1">
    <location>
        <begin position="57"/>
        <end position="76"/>
    </location>
</feature>
<comment type="caution">
    <text evidence="2">The sequence shown here is derived from an EMBL/GenBank/DDBJ whole genome shotgun (WGS) entry which is preliminary data.</text>
</comment>
<name>A0ABQ7DD23_BRACR</name>
<keyword evidence="3" id="KW-1185">Reference proteome</keyword>
<evidence type="ECO:0000313" key="2">
    <source>
        <dbReference type="EMBL" id="KAF3575898.1"/>
    </source>
</evidence>
<evidence type="ECO:0000256" key="1">
    <source>
        <dbReference type="SAM" id="MobiDB-lite"/>
    </source>
</evidence>